<dbReference type="InterPro" id="IPR036869">
    <property type="entry name" value="J_dom_sf"/>
</dbReference>
<gene>
    <name evidence="13" type="ORF">LANO_0D01156G</name>
</gene>
<evidence type="ECO:0000256" key="6">
    <source>
        <dbReference type="ARBA" id="ARBA00023136"/>
    </source>
</evidence>
<dbReference type="Gene3D" id="1.10.287.110">
    <property type="entry name" value="DnaJ domain"/>
    <property type="match status" value="1"/>
</dbReference>
<evidence type="ECO:0000256" key="4">
    <source>
        <dbReference type="ARBA" id="ARBA00022824"/>
    </source>
</evidence>
<feature type="transmembrane region" description="Helical" evidence="10">
    <location>
        <begin position="133"/>
        <end position="152"/>
    </location>
</feature>
<dbReference type="CDD" id="cd06257">
    <property type="entry name" value="DnaJ"/>
    <property type="match status" value="1"/>
</dbReference>
<evidence type="ECO:0000256" key="10">
    <source>
        <dbReference type="SAM" id="Phobius"/>
    </source>
</evidence>
<dbReference type="SUPFAM" id="SSF46565">
    <property type="entry name" value="Chaperone J-domain"/>
    <property type="match status" value="1"/>
</dbReference>
<comment type="similarity">
    <text evidence="8">Belongs to the DnaJ family.</text>
</comment>
<feature type="domain" description="J" evidence="12">
    <location>
        <begin position="46"/>
        <end position="110"/>
    </location>
</feature>
<protein>
    <submittedName>
        <fullName evidence="13">LANO_0D01156g1_1</fullName>
    </submittedName>
</protein>
<evidence type="ECO:0000256" key="1">
    <source>
        <dbReference type="ARBA" id="ARBA00004389"/>
    </source>
</evidence>
<dbReference type="PANTHER" id="PTHR44653">
    <property type="entry name" value="DNAJ HOMOLOG SUBFAMILY C MEMBER 1"/>
    <property type="match status" value="1"/>
</dbReference>
<dbReference type="Proteomes" id="UP000189911">
    <property type="component" value="Chromosome D"/>
</dbReference>
<name>A0A1G4JDU0_9SACH</name>
<dbReference type="PANTHER" id="PTHR44653:SF2">
    <property type="entry name" value="DNAJ HOMOLOG SUBFAMILY C MEMBER 1"/>
    <property type="match status" value="1"/>
</dbReference>
<keyword evidence="14" id="KW-1185">Reference proteome</keyword>
<dbReference type="FunFam" id="1.10.287.110:FF:000116">
    <property type="entry name" value="Erj5p"/>
    <property type="match status" value="1"/>
</dbReference>
<evidence type="ECO:0000256" key="5">
    <source>
        <dbReference type="ARBA" id="ARBA00022989"/>
    </source>
</evidence>
<keyword evidence="7" id="KW-0143">Chaperone</keyword>
<dbReference type="AlphaFoldDB" id="A0A1G4JDU0"/>
<dbReference type="GO" id="GO:0005789">
    <property type="term" value="C:endoplasmic reticulum membrane"/>
    <property type="evidence" value="ECO:0007669"/>
    <property type="project" value="UniProtKB-SubCell"/>
</dbReference>
<evidence type="ECO:0000256" key="8">
    <source>
        <dbReference type="ARBA" id="ARBA00061004"/>
    </source>
</evidence>
<dbReference type="InterPro" id="IPR052606">
    <property type="entry name" value="DnaJ_domain_protein"/>
</dbReference>
<evidence type="ECO:0000256" key="7">
    <source>
        <dbReference type="ARBA" id="ARBA00023186"/>
    </source>
</evidence>
<proteinExistence type="inferred from homology"/>
<keyword evidence="3 11" id="KW-0732">Signal</keyword>
<accession>A0A1G4JDU0</accession>
<evidence type="ECO:0000256" key="11">
    <source>
        <dbReference type="SAM" id="SignalP"/>
    </source>
</evidence>
<dbReference type="Pfam" id="PF00226">
    <property type="entry name" value="DnaJ"/>
    <property type="match status" value="1"/>
</dbReference>
<dbReference type="EMBL" id="LT598448">
    <property type="protein sequence ID" value="SCU88117.1"/>
    <property type="molecule type" value="Genomic_DNA"/>
</dbReference>
<dbReference type="PROSITE" id="PS50076">
    <property type="entry name" value="DNAJ_2"/>
    <property type="match status" value="1"/>
</dbReference>
<evidence type="ECO:0000256" key="9">
    <source>
        <dbReference type="SAM" id="MobiDB-lite"/>
    </source>
</evidence>
<keyword evidence="6 10" id="KW-0472">Membrane</keyword>
<dbReference type="InterPro" id="IPR001623">
    <property type="entry name" value="DnaJ_domain"/>
</dbReference>
<feature type="signal peptide" evidence="11">
    <location>
        <begin position="1"/>
        <end position="22"/>
    </location>
</feature>
<keyword evidence="5 10" id="KW-1133">Transmembrane helix</keyword>
<reference evidence="14" key="1">
    <citation type="submission" date="2016-03" db="EMBL/GenBank/DDBJ databases">
        <authorList>
            <person name="Devillers Hugo."/>
        </authorList>
    </citation>
    <scope>NUCLEOTIDE SEQUENCE [LARGE SCALE GENOMIC DNA]</scope>
</reference>
<dbReference type="GO" id="GO:0006457">
    <property type="term" value="P:protein folding"/>
    <property type="evidence" value="ECO:0007669"/>
    <property type="project" value="UniProtKB-ARBA"/>
</dbReference>
<sequence>MLKLQWNVLLCCLLGLIPLIAAFTPDEVQIFQLQQEIEKTYGADLDLYQLLKLPKLRESSSLEIRKNFRKLSKTYHPDKNKKYKKLYERLNLATKILIDESQRKVYDYYLKNGFPKYDFKKGGFYFTRVQPKVWVISSLVYLACGFIHFIILRLQNDGNKARIERFLREVKTQDDTNGLGEKRLLLKQNPKEEGKQLVVKLGEVFVVQPDGSEALISTQDIKNPGIADCLLVTLPLWVWNKSIGRMVSKPKPSGDKGVSEEPKHSSSETKKNKSSRASRGSDKMELPNGKIVQSRKKKQ</sequence>
<dbReference type="OrthoDB" id="413400at2759"/>
<keyword evidence="4" id="KW-0256">Endoplasmic reticulum</keyword>
<evidence type="ECO:0000256" key="3">
    <source>
        <dbReference type="ARBA" id="ARBA00022729"/>
    </source>
</evidence>
<feature type="chain" id="PRO_5009236000" evidence="11">
    <location>
        <begin position="23"/>
        <end position="299"/>
    </location>
</feature>
<evidence type="ECO:0000313" key="13">
    <source>
        <dbReference type="EMBL" id="SCU88117.1"/>
    </source>
</evidence>
<dbReference type="SMART" id="SM00271">
    <property type="entry name" value="DnaJ"/>
    <property type="match status" value="1"/>
</dbReference>
<evidence type="ECO:0000259" key="12">
    <source>
        <dbReference type="PROSITE" id="PS50076"/>
    </source>
</evidence>
<keyword evidence="2 10" id="KW-0812">Transmembrane</keyword>
<feature type="region of interest" description="Disordered" evidence="9">
    <location>
        <begin position="248"/>
        <end position="299"/>
    </location>
</feature>
<feature type="compositionally biased region" description="Basic and acidic residues" evidence="9">
    <location>
        <begin position="252"/>
        <end position="271"/>
    </location>
</feature>
<comment type="subcellular location">
    <subcellularLocation>
        <location evidence="1">Endoplasmic reticulum membrane</location>
        <topology evidence="1">Single-pass membrane protein</topology>
    </subcellularLocation>
</comment>
<evidence type="ECO:0000313" key="14">
    <source>
        <dbReference type="Proteomes" id="UP000189911"/>
    </source>
</evidence>
<organism evidence="13 14">
    <name type="scientific">Lachancea nothofagi CBS 11611</name>
    <dbReference type="NCBI Taxonomy" id="1266666"/>
    <lineage>
        <taxon>Eukaryota</taxon>
        <taxon>Fungi</taxon>
        <taxon>Dikarya</taxon>
        <taxon>Ascomycota</taxon>
        <taxon>Saccharomycotina</taxon>
        <taxon>Saccharomycetes</taxon>
        <taxon>Saccharomycetales</taxon>
        <taxon>Saccharomycetaceae</taxon>
        <taxon>Lachancea</taxon>
    </lineage>
</organism>
<evidence type="ECO:0000256" key="2">
    <source>
        <dbReference type="ARBA" id="ARBA00022692"/>
    </source>
</evidence>